<comment type="caution">
    <text evidence="8">The sequence shown here is derived from an EMBL/GenBank/DDBJ whole genome shotgun (WGS) entry which is preliminary data.</text>
</comment>
<organism evidence="8 9">
    <name type="scientific">Frondihabitans cladoniiphilus</name>
    <dbReference type="NCBI Taxonomy" id="715785"/>
    <lineage>
        <taxon>Bacteria</taxon>
        <taxon>Bacillati</taxon>
        <taxon>Actinomycetota</taxon>
        <taxon>Actinomycetes</taxon>
        <taxon>Micrococcales</taxon>
        <taxon>Microbacteriaceae</taxon>
        <taxon>Frondihabitans</taxon>
    </lineage>
</organism>
<evidence type="ECO:0000313" key="9">
    <source>
        <dbReference type="Proteomes" id="UP001501295"/>
    </source>
</evidence>
<dbReference type="PROSITE" id="PS50035">
    <property type="entry name" value="PLD"/>
    <property type="match status" value="2"/>
</dbReference>
<reference evidence="9" key="1">
    <citation type="journal article" date="2019" name="Int. J. Syst. Evol. Microbiol.">
        <title>The Global Catalogue of Microorganisms (GCM) 10K type strain sequencing project: providing services to taxonomists for standard genome sequencing and annotation.</title>
        <authorList>
            <consortium name="The Broad Institute Genomics Platform"/>
            <consortium name="The Broad Institute Genome Sequencing Center for Infectious Disease"/>
            <person name="Wu L."/>
            <person name="Ma J."/>
        </authorList>
    </citation>
    <scope>NUCLEOTIDE SEQUENCE [LARGE SCALE GENOMIC DNA]</scope>
    <source>
        <strain evidence="9">JCM 18956</strain>
    </source>
</reference>
<comment type="similarity">
    <text evidence="2">Belongs to the phospholipase D family.</text>
</comment>
<dbReference type="PANTHER" id="PTHR43856">
    <property type="entry name" value="CARDIOLIPIN HYDROLASE"/>
    <property type="match status" value="1"/>
</dbReference>
<accession>A0ABP8VRL4</accession>
<feature type="domain" description="PLD phosphodiesterase" evidence="7">
    <location>
        <begin position="470"/>
        <end position="497"/>
    </location>
</feature>
<feature type="domain" description="PLD phosphodiesterase" evidence="7">
    <location>
        <begin position="262"/>
        <end position="289"/>
    </location>
</feature>
<dbReference type="InterPro" id="IPR051406">
    <property type="entry name" value="PLD_domain"/>
</dbReference>
<dbReference type="CDD" id="cd09128">
    <property type="entry name" value="PLDc_unchar1_2"/>
    <property type="match status" value="1"/>
</dbReference>
<dbReference type="Gene3D" id="3.30.870.10">
    <property type="entry name" value="Endonuclease Chain A"/>
    <property type="match status" value="2"/>
</dbReference>
<protein>
    <recommendedName>
        <fullName evidence="3">phospholipase D</fullName>
        <ecNumber evidence="3">3.1.4.4</ecNumber>
    </recommendedName>
</protein>
<name>A0ABP8VRL4_9MICO</name>
<sequence length="536" mass="55732">MSVVPPTVGDMTDDVSTVIGRHAAALALPGVLSLRPGFLLRDGVLTGTPAIVATVATVAAGSPAPALPAEIEGLPVDVRIASERKALRLTDPAAYARLAGTSPDLGSVPEFGDEVRVMSAGVTARVEPGIPPLAVSAAASKPQLPYTGPAGASLASVVVEGPITLSASPDTGWATLAAFLQGTASSLTIGLYDFTSAHVLAAFEKAAAGKAVTLVLDHPAKNPTADQTDEQTVAALDQALGSSFEQAWALERMDPKASAWIFPTAYHMKVAVRDSKAVWLSSGNWNNSNQPDIAPTTNPADAAAARAGDRDWHVVVDDAGLAGVYEAFLKHDHEVAAAHNVSPTVGEVIEPAFVRPAAQTPPFTQFFPSTTIAGPTTVTPLLTPDPGVYVDAVTKLVESATTTLHLQFQYIELPKTASPATQPFADLVAAVIARQKAGVDVKIVMSEFESAGYLEQLQSAGLDVAAAVRLQNNVHNKGMVVDGARVLVSSQNWSSAGVLSNRDAGVILESSEAAAYFDRIFLHDWQNLATLPVQAD</sequence>
<evidence type="ECO:0000256" key="3">
    <source>
        <dbReference type="ARBA" id="ARBA00012027"/>
    </source>
</evidence>
<comment type="catalytic activity">
    <reaction evidence="1">
        <text>a 1,2-diacyl-sn-glycero-3-phosphocholine + H2O = a 1,2-diacyl-sn-glycero-3-phosphate + choline + H(+)</text>
        <dbReference type="Rhea" id="RHEA:14445"/>
        <dbReference type="ChEBI" id="CHEBI:15354"/>
        <dbReference type="ChEBI" id="CHEBI:15377"/>
        <dbReference type="ChEBI" id="CHEBI:15378"/>
        <dbReference type="ChEBI" id="CHEBI:57643"/>
        <dbReference type="ChEBI" id="CHEBI:58608"/>
        <dbReference type="EC" id="3.1.4.4"/>
    </reaction>
</comment>
<dbReference type="CDD" id="cd00138">
    <property type="entry name" value="PLDc_SF"/>
    <property type="match status" value="1"/>
</dbReference>
<dbReference type="SUPFAM" id="SSF56024">
    <property type="entry name" value="Phospholipase D/nuclease"/>
    <property type="match status" value="2"/>
</dbReference>
<dbReference type="InterPro" id="IPR001736">
    <property type="entry name" value="PLipase_D/transphosphatidylase"/>
</dbReference>
<dbReference type="EC" id="3.1.4.4" evidence="3"/>
<evidence type="ECO:0000256" key="6">
    <source>
        <dbReference type="ARBA" id="ARBA00023098"/>
    </source>
</evidence>
<evidence type="ECO:0000256" key="2">
    <source>
        <dbReference type="ARBA" id="ARBA00008664"/>
    </source>
</evidence>
<keyword evidence="4" id="KW-0378">Hydrolase</keyword>
<keyword evidence="6" id="KW-0443">Lipid metabolism</keyword>
<evidence type="ECO:0000256" key="1">
    <source>
        <dbReference type="ARBA" id="ARBA00000798"/>
    </source>
</evidence>
<evidence type="ECO:0000313" key="8">
    <source>
        <dbReference type="EMBL" id="GAA4669711.1"/>
    </source>
</evidence>
<gene>
    <name evidence="8" type="ORF">GCM10025780_11240</name>
</gene>
<proteinExistence type="inferred from homology"/>
<evidence type="ECO:0000259" key="7">
    <source>
        <dbReference type="PROSITE" id="PS50035"/>
    </source>
</evidence>
<dbReference type="EMBL" id="BAABLM010000002">
    <property type="protein sequence ID" value="GAA4669711.1"/>
    <property type="molecule type" value="Genomic_DNA"/>
</dbReference>
<evidence type="ECO:0000256" key="4">
    <source>
        <dbReference type="ARBA" id="ARBA00022801"/>
    </source>
</evidence>
<dbReference type="Pfam" id="PF13091">
    <property type="entry name" value="PLDc_2"/>
    <property type="match status" value="1"/>
</dbReference>
<evidence type="ECO:0000256" key="5">
    <source>
        <dbReference type="ARBA" id="ARBA00022963"/>
    </source>
</evidence>
<keyword evidence="9" id="KW-1185">Reference proteome</keyword>
<dbReference type="PANTHER" id="PTHR43856:SF1">
    <property type="entry name" value="MITOCHONDRIAL CARDIOLIPIN HYDROLASE"/>
    <property type="match status" value="1"/>
</dbReference>
<dbReference type="InterPro" id="IPR025202">
    <property type="entry name" value="PLD-like_dom"/>
</dbReference>
<keyword evidence="5" id="KW-0442">Lipid degradation</keyword>
<dbReference type="Proteomes" id="UP001501295">
    <property type="component" value="Unassembled WGS sequence"/>
</dbReference>